<protein>
    <submittedName>
        <fullName evidence="9">Outer membrane protein transport protein</fullName>
    </submittedName>
</protein>
<dbReference type="InterPro" id="IPR005017">
    <property type="entry name" value="OMPP1/FadL/TodX"/>
</dbReference>
<dbReference type="RefSeq" id="WP_407347284.1">
    <property type="nucleotide sequence ID" value="NZ_CP136864.1"/>
</dbReference>
<name>A0ABZ0I2C4_9GAMM</name>
<evidence type="ECO:0000256" key="8">
    <source>
        <dbReference type="SAM" id="SignalP"/>
    </source>
</evidence>
<dbReference type="EMBL" id="CP136864">
    <property type="protein sequence ID" value="WOJ92685.1"/>
    <property type="molecule type" value="Genomic_DNA"/>
</dbReference>
<dbReference type="PANTHER" id="PTHR35093">
    <property type="entry name" value="OUTER MEMBRANE PROTEIN NMB0088-RELATED"/>
    <property type="match status" value="1"/>
</dbReference>
<gene>
    <name evidence="9" type="ORF">R0135_12940</name>
</gene>
<evidence type="ECO:0000256" key="1">
    <source>
        <dbReference type="ARBA" id="ARBA00004571"/>
    </source>
</evidence>
<keyword evidence="7" id="KW-0998">Cell outer membrane</keyword>
<comment type="similarity">
    <text evidence="2">Belongs to the OmpP1/FadL family.</text>
</comment>
<accession>A0ABZ0I2C4</accession>
<keyword evidence="4" id="KW-0812">Transmembrane</keyword>
<feature type="chain" id="PRO_5047117080" evidence="8">
    <location>
        <begin position="25"/>
        <end position="455"/>
    </location>
</feature>
<dbReference type="Pfam" id="PF03349">
    <property type="entry name" value="Toluene_X"/>
    <property type="match status" value="1"/>
</dbReference>
<dbReference type="Proteomes" id="UP001626537">
    <property type="component" value="Chromosome"/>
</dbReference>
<dbReference type="SUPFAM" id="SSF56935">
    <property type="entry name" value="Porins"/>
    <property type="match status" value="1"/>
</dbReference>
<keyword evidence="10" id="KW-1185">Reference proteome</keyword>
<evidence type="ECO:0000256" key="5">
    <source>
        <dbReference type="ARBA" id="ARBA00022729"/>
    </source>
</evidence>
<sequence>MRANTLFAGGAIATALLISGNAAATNGYFTHGIGTHNKAQAGSGTASPEQSIDAANNIASGVLVGDRLDMGIAIFSPRRSYDATDSQINGQFGAFTINADNVESGSEYFPIPYIGKSWALENDRAISLLFYGRGGMNTDYTDGSATFDPDGPGPAPVMTLPGTFGTGNTGVNLNQAFLELGYSFKAGDFAFGIGPVIAMQTFEIEGVSAFGGFTKTFAASGGTQPPTGLSNNGTDYSLGYGLKVGAIWNATDTLDFAVSYQSRMEMQEFDDYSDLFAQKGSFDIPAVGRVGVSWQATERLKLHFDIEHAQYGEIESIATPLQRIFDCPTAGQGGTNVEACFGGNQGAGFGWSDVTTYKIGGSYIRGDSPFTYRFGYNYSEQPIDESAVVLNILAPATVEQHFTFGVSRKNAKGNEFSVAFMYAPENSVTGPNAFDPTQNIELTMDQFEIEFSWSW</sequence>
<reference evidence="9 10" key="1">
    <citation type="submission" date="2023-10" db="EMBL/GenBank/DDBJ databases">
        <title>Two novel species belonging to the OM43/NOR5 clade.</title>
        <authorList>
            <person name="Park M."/>
        </authorList>
    </citation>
    <scope>NUCLEOTIDE SEQUENCE [LARGE SCALE GENOMIC DNA]</scope>
    <source>
        <strain evidence="9 10">IMCC43200</strain>
    </source>
</reference>
<evidence type="ECO:0000313" key="9">
    <source>
        <dbReference type="EMBL" id="WOJ92685.1"/>
    </source>
</evidence>
<dbReference type="PANTHER" id="PTHR35093:SF8">
    <property type="entry name" value="OUTER MEMBRANE PROTEIN NMB0088-RELATED"/>
    <property type="match status" value="1"/>
</dbReference>
<feature type="signal peptide" evidence="8">
    <location>
        <begin position="1"/>
        <end position="24"/>
    </location>
</feature>
<evidence type="ECO:0000256" key="2">
    <source>
        <dbReference type="ARBA" id="ARBA00008163"/>
    </source>
</evidence>
<keyword evidence="6" id="KW-0472">Membrane</keyword>
<evidence type="ECO:0000256" key="7">
    <source>
        <dbReference type="ARBA" id="ARBA00023237"/>
    </source>
</evidence>
<organism evidence="9 10">
    <name type="scientific">Congregibacter variabilis</name>
    <dbReference type="NCBI Taxonomy" id="3081200"/>
    <lineage>
        <taxon>Bacteria</taxon>
        <taxon>Pseudomonadati</taxon>
        <taxon>Pseudomonadota</taxon>
        <taxon>Gammaproteobacteria</taxon>
        <taxon>Cellvibrionales</taxon>
        <taxon>Halieaceae</taxon>
        <taxon>Congregibacter</taxon>
    </lineage>
</organism>
<comment type="subcellular location">
    <subcellularLocation>
        <location evidence="1">Cell outer membrane</location>
        <topology evidence="1">Multi-pass membrane protein</topology>
    </subcellularLocation>
</comment>
<evidence type="ECO:0000256" key="4">
    <source>
        <dbReference type="ARBA" id="ARBA00022692"/>
    </source>
</evidence>
<evidence type="ECO:0000313" key="10">
    <source>
        <dbReference type="Proteomes" id="UP001626537"/>
    </source>
</evidence>
<dbReference type="Gene3D" id="2.40.160.60">
    <property type="entry name" value="Outer membrane protein transport protein (OMPP1/FadL/TodX)"/>
    <property type="match status" value="1"/>
</dbReference>
<keyword evidence="3" id="KW-1134">Transmembrane beta strand</keyword>
<evidence type="ECO:0000256" key="3">
    <source>
        <dbReference type="ARBA" id="ARBA00022452"/>
    </source>
</evidence>
<keyword evidence="5 8" id="KW-0732">Signal</keyword>
<proteinExistence type="inferred from homology"/>
<evidence type="ECO:0000256" key="6">
    <source>
        <dbReference type="ARBA" id="ARBA00023136"/>
    </source>
</evidence>